<dbReference type="Gene3D" id="2.30.110.10">
    <property type="entry name" value="Electron Transport, Fmn-binding Protein, Chain A"/>
    <property type="match status" value="1"/>
</dbReference>
<sequence length="158" mass="16865">MPRQQHPVDTAPVPAPAPFVPRRVVEMGSAESLRLLAGAPMGRIVFTQRALPAIRPVNHIVDGGDIVLRTHEGAALAAQISQVDADGVVVAYEADDIDPATGLGWSVVATGFCRMVTDADQVARYEARIHPWTDQRLDSVVRITPDLITGVRLTGADG</sequence>
<gene>
    <name evidence="1" type="ORF">OFY01_01165</name>
</gene>
<dbReference type="InterPro" id="IPR024747">
    <property type="entry name" value="Pyridox_Oxase-rel"/>
</dbReference>
<dbReference type="SUPFAM" id="SSF50475">
    <property type="entry name" value="FMN-binding split barrel"/>
    <property type="match status" value="1"/>
</dbReference>
<comment type="caution">
    <text evidence="1">The sequence shown here is derived from an EMBL/GenBank/DDBJ whole genome shotgun (WGS) entry which is preliminary data.</text>
</comment>
<dbReference type="Pfam" id="PF12900">
    <property type="entry name" value="Pyridox_ox_2"/>
    <property type="match status" value="1"/>
</dbReference>
<evidence type="ECO:0000313" key="1">
    <source>
        <dbReference type="EMBL" id="MCX3058402.1"/>
    </source>
</evidence>
<evidence type="ECO:0000313" key="2">
    <source>
        <dbReference type="Proteomes" id="UP001163064"/>
    </source>
</evidence>
<dbReference type="Proteomes" id="UP001163064">
    <property type="component" value="Unassembled WGS sequence"/>
</dbReference>
<dbReference type="RefSeq" id="WP_266595392.1">
    <property type="nucleotide sequence ID" value="NZ_JAPHNL010000003.1"/>
</dbReference>
<name>A0ABT3TMX7_9ACTN</name>
<organism evidence="1 2">
    <name type="scientific">Streptomyces beihaiensis</name>
    <dbReference type="NCBI Taxonomy" id="2984495"/>
    <lineage>
        <taxon>Bacteria</taxon>
        <taxon>Bacillati</taxon>
        <taxon>Actinomycetota</taxon>
        <taxon>Actinomycetes</taxon>
        <taxon>Kitasatosporales</taxon>
        <taxon>Streptomycetaceae</taxon>
        <taxon>Streptomyces</taxon>
    </lineage>
</organism>
<reference evidence="1" key="1">
    <citation type="submission" date="2022-10" db="EMBL/GenBank/DDBJ databases">
        <title>Streptomyces beihaiensis sp. nov., a chitin degrading actinobacterium, isolated from shrimp pond soil.</title>
        <authorList>
            <person name="Xie J."/>
            <person name="Shen N."/>
        </authorList>
    </citation>
    <scope>NUCLEOTIDE SEQUENCE</scope>
    <source>
        <strain evidence="1">GXMU-J5</strain>
    </source>
</reference>
<protein>
    <submittedName>
        <fullName evidence="1">Pyridoxamine 5'-phosphate oxidase family protein</fullName>
    </submittedName>
</protein>
<dbReference type="EMBL" id="JAPHNL010000003">
    <property type="protein sequence ID" value="MCX3058402.1"/>
    <property type="molecule type" value="Genomic_DNA"/>
</dbReference>
<dbReference type="InterPro" id="IPR012349">
    <property type="entry name" value="Split_barrel_FMN-bd"/>
</dbReference>
<proteinExistence type="predicted"/>
<accession>A0ABT3TMX7</accession>
<keyword evidence="2" id="KW-1185">Reference proteome</keyword>